<evidence type="ECO:0000256" key="8">
    <source>
        <dbReference type="ARBA" id="ARBA00023136"/>
    </source>
</evidence>
<keyword evidence="8 9" id="KW-0472">Membrane</keyword>
<dbReference type="GO" id="GO:0000220">
    <property type="term" value="C:vacuolar proton-transporting V-type ATPase, V0 domain"/>
    <property type="evidence" value="ECO:0007669"/>
    <property type="project" value="InterPro"/>
</dbReference>
<dbReference type="Pfam" id="PF01496">
    <property type="entry name" value="V_ATPase_I"/>
    <property type="match status" value="1"/>
</dbReference>
<keyword evidence="5 9" id="KW-0375">Hydrogen ion transport</keyword>
<feature type="transmembrane region" description="Helical" evidence="9">
    <location>
        <begin position="495"/>
        <end position="524"/>
    </location>
</feature>
<keyword evidence="4 9" id="KW-0812">Transmembrane</keyword>
<evidence type="ECO:0000256" key="2">
    <source>
        <dbReference type="ARBA" id="ARBA00009904"/>
    </source>
</evidence>
<name>A0A9P1C8Q8_9DINO</name>
<protein>
    <recommendedName>
        <fullName evidence="9">V-type proton ATPase subunit a</fullName>
    </recommendedName>
</protein>
<comment type="subcellular location">
    <subcellularLocation>
        <location evidence="1">Membrane</location>
        <topology evidence="1">Multi-pass membrane protein</topology>
    </subcellularLocation>
</comment>
<keyword evidence="3 9" id="KW-0813">Transport</keyword>
<dbReference type="EMBL" id="CAMXCT020001136">
    <property type="protein sequence ID" value="CAL1140519.1"/>
    <property type="molecule type" value="Genomic_DNA"/>
</dbReference>
<dbReference type="InterPro" id="IPR002490">
    <property type="entry name" value="V-ATPase_116kDa_su"/>
</dbReference>
<feature type="transmembrane region" description="Helical" evidence="9">
    <location>
        <begin position="714"/>
        <end position="736"/>
    </location>
</feature>
<sequence>MATWTHQVSVSPFDLPQFPEIIPFPALEQFLEGFVFLNQKELNFLQDWSLKLTEPNSATHALVRTNWLLVALSNIAVAMGLLRSEPMKHGTLVVPVDRAREFIDLIGKNTKMQFEDMNARDMHRPYKKYIQRIDEMERIIRFLLEELTKVPGASPVKHNVDAFLDHSDDYKLDDVEANLHKIHKEFIQFKENNGKLLERRNAALEERYVVQTAMASMAHVASSRSVRAPEDRFEFEASRSLLDEEGGTSRRSLETMFSNIAGVIHQEEQDRFARMLFRATRGNTFTHFQQIFEPMRDPKTGREVHKSVFVIYFQDHRIGSSVSAMSEKINKICNSFGVNTYRWPSSRTAAQEMNDSLKVQVEDQERLLKAHEHFVKSEAASLLEPVDRNRDSLIEEWRLFCIKEKSIYATLNLFEGNMNLRASCWYPEEDEDRIRAMCIQNSSSHGHTSAMLVPDKTPPRKSPPTYIKVNEFTAIFQVLVNTYGLPRYQEANPALFTIVTFPFLFGVMYGDVGHGLMLLSVGIYAVWKADELKFSLPVMHEGRYILLMMGLFAVYCGFLYNDFFSIGLTLFESRWTQPAISPETKPGSVVAMQPKFDHENRGGPGPYPFGLDPAWHGAQNELVYLNSMKMKLAVVLGVAQMLVGLLLRFTNAMYEKNMVDFACECVPMFIFMICFFGFMDYMILFKWVTPMREPPSIINSMIAMAMWSEDSNPMFGSLVPQMLMVVCMLAVPWMLIPKPFILHRRNQVQSRPTTQRFRASSDGLGGHMPLSDEESLLCEESEEDEFDLTEVVIHQVIETIEYVLGTVSHTASYLRLWALSLAHQQLSLVFFGMTMLGGMSAPFPLNIFTTYFAFGAWFGVTVAILLGMDVMECFLHTLRLHWVEFQSKFYKADGYAFEPFCHRDVLHKKTDE</sequence>
<feature type="transmembrane region" description="Helical" evidence="9">
    <location>
        <begin position="851"/>
        <end position="871"/>
    </location>
</feature>
<evidence type="ECO:0000256" key="5">
    <source>
        <dbReference type="ARBA" id="ARBA00022781"/>
    </source>
</evidence>
<dbReference type="GO" id="GO:0051117">
    <property type="term" value="F:ATPase binding"/>
    <property type="evidence" value="ECO:0007669"/>
    <property type="project" value="TreeGrafter"/>
</dbReference>
<evidence type="ECO:0000313" key="10">
    <source>
        <dbReference type="EMBL" id="CAI3987144.1"/>
    </source>
</evidence>
<dbReference type="EMBL" id="CAMXCT030001136">
    <property type="protein sequence ID" value="CAL4774456.1"/>
    <property type="molecule type" value="Genomic_DNA"/>
</dbReference>
<dbReference type="PIRSF" id="PIRSF001293">
    <property type="entry name" value="ATP6V0A1"/>
    <property type="match status" value="1"/>
</dbReference>
<keyword evidence="7 9" id="KW-0406">Ion transport</keyword>
<accession>A0A9P1C8Q8</accession>
<reference evidence="11" key="2">
    <citation type="submission" date="2024-04" db="EMBL/GenBank/DDBJ databases">
        <authorList>
            <person name="Chen Y."/>
            <person name="Shah S."/>
            <person name="Dougan E. K."/>
            <person name="Thang M."/>
            <person name="Chan C."/>
        </authorList>
    </citation>
    <scope>NUCLEOTIDE SEQUENCE [LARGE SCALE GENOMIC DNA]</scope>
</reference>
<dbReference type="Proteomes" id="UP001152797">
    <property type="component" value="Unassembled WGS sequence"/>
</dbReference>
<feature type="transmembrane region" description="Helical" evidence="9">
    <location>
        <begin position="632"/>
        <end position="649"/>
    </location>
</feature>
<dbReference type="AlphaFoldDB" id="A0A9P1C8Q8"/>
<comment type="function">
    <text evidence="9">Essential component of the vacuolar proton pump (V-ATPase), a multimeric enzyme that catalyzes the translocation of protons across the membranes. Required for assembly and activity of the V-ATPase.</text>
</comment>
<evidence type="ECO:0000256" key="4">
    <source>
        <dbReference type="ARBA" id="ARBA00022692"/>
    </source>
</evidence>
<dbReference type="InterPro" id="IPR026028">
    <property type="entry name" value="V-type_ATPase_116kDa_su_euka"/>
</dbReference>
<evidence type="ECO:0000313" key="12">
    <source>
        <dbReference type="Proteomes" id="UP001152797"/>
    </source>
</evidence>
<dbReference type="EMBL" id="CAMXCT010001136">
    <property type="protein sequence ID" value="CAI3987144.1"/>
    <property type="molecule type" value="Genomic_DNA"/>
</dbReference>
<comment type="similarity">
    <text evidence="2 9">Belongs to the V-ATPase 116 kDa subunit family.</text>
</comment>
<dbReference type="PANTHER" id="PTHR11629:SF63">
    <property type="entry name" value="V-TYPE PROTON ATPASE SUBUNIT A"/>
    <property type="match status" value="1"/>
</dbReference>
<organism evidence="10">
    <name type="scientific">Cladocopium goreaui</name>
    <dbReference type="NCBI Taxonomy" id="2562237"/>
    <lineage>
        <taxon>Eukaryota</taxon>
        <taxon>Sar</taxon>
        <taxon>Alveolata</taxon>
        <taxon>Dinophyceae</taxon>
        <taxon>Suessiales</taxon>
        <taxon>Symbiodiniaceae</taxon>
        <taxon>Cladocopium</taxon>
    </lineage>
</organism>
<reference evidence="10" key="1">
    <citation type="submission" date="2022-10" db="EMBL/GenBank/DDBJ databases">
        <authorList>
            <person name="Chen Y."/>
            <person name="Dougan E. K."/>
            <person name="Chan C."/>
            <person name="Rhodes N."/>
            <person name="Thang M."/>
        </authorList>
    </citation>
    <scope>NUCLEOTIDE SEQUENCE</scope>
</reference>
<dbReference type="GO" id="GO:0046961">
    <property type="term" value="F:proton-transporting ATPase activity, rotational mechanism"/>
    <property type="evidence" value="ECO:0007669"/>
    <property type="project" value="InterPro"/>
</dbReference>
<comment type="caution">
    <text evidence="10">The sequence shown here is derived from an EMBL/GenBank/DDBJ whole genome shotgun (WGS) entry which is preliminary data.</text>
</comment>
<keyword evidence="12" id="KW-1185">Reference proteome</keyword>
<gene>
    <name evidence="10" type="ORF">C1SCF055_LOCUS14440</name>
</gene>
<evidence type="ECO:0000256" key="7">
    <source>
        <dbReference type="ARBA" id="ARBA00023065"/>
    </source>
</evidence>
<evidence type="ECO:0000256" key="6">
    <source>
        <dbReference type="ARBA" id="ARBA00022989"/>
    </source>
</evidence>
<feature type="transmembrane region" description="Helical" evidence="9">
    <location>
        <begin position="544"/>
        <end position="561"/>
    </location>
</feature>
<evidence type="ECO:0000313" key="11">
    <source>
        <dbReference type="EMBL" id="CAL1140519.1"/>
    </source>
</evidence>
<evidence type="ECO:0000256" key="1">
    <source>
        <dbReference type="ARBA" id="ARBA00004141"/>
    </source>
</evidence>
<evidence type="ECO:0000256" key="3">
    <source>
        <dbReference type="ARBA" id="ARBA00022448"/>
    </source>
</evidence>
<dbReference type="PANTHER" id="PTHR11629">
    <property type="entry name" value="VACUOLAR PROTON ATPASES"/>
    <property type="match status" value="1"/>
</dbReference>
<dbReference type="OrthoDB" id="10264220at2759"/>
<feature type="transmembrane region" description="Helical" evidence="9">
    <location>
        <begin position="661"/>
        <end position="684"/>
    </location>
</feature>
<keyword evidence="6 9" id="KW-1133">Transmembrane helix</keyword>
<evidence type="ECO:0000256" key="9">
    <source>
        <dbReference type="RuleBase" id="RU361189"/>
    </source>
</evidence>
<dbReference type="GO" id="GO:0007035">
    <property type="term" value="P:vacuolar acidification"/>
    <property type="evidence" value="ECO:0007669"/>
    <property type="project" value="TreeGrafter"/>
</dbReference>
<proteinExistence type="inferred from homology"/>